<name>A0A508AUT2_9GAMM</name>
<gene>
    <name evidence="1" type="ORF">FKV24_005745</name>
</gene>
<dbReference type="RefSeq" id="WP_141481691.1">
    <property type="nucleotide sequence ID" value="NZ_VICD02000080.1"/>
</dbReference>
<proteinExistence type="predicted"/>
<dbReference type="AlphaFoldDB" id="A0A508AUT2"/>
<evidence type="ECO:0008006" key="3">
    <source>
        <dbReference type="Google" id="ProtNLM"/>
    </source>
</evidence>
<sequence length="338" mass="37189">MPQLKSDPLAASGSLPFWTLALMRSNASIILALVIVASFIASPPALGGATGLKGVPEAFDEFSATEQASAGTPTATRGKVIAQKYEHLFGGLFDQGVSGLESMELRLLFRATNVVTFYEARAKDVRRFKLVLNELWKRGEATDHDVMDVYGALLSLRRFDEARELANAYEFDPPEPLPDMTDGLSAADGTPTVYLVSPSGRRLTRTSIDVDHGAKIIVISHPLCHFSRNAMEFIKGAPVLDAVFARNALWVAPVDRNINFDVLQGWNKSHPDSAHVLAHSRNEWPYLDSWSTPTFYFMKDGILIDKVVGWPSDDQGQKLVDAATKAGLFDERERGDPR</sequence>
<organism evidence="1 2">
    <name type="scientific">Marilutibacter maris</name>
    <dbReference type="NCBI Taxonomy" id="1605891"/>
    <lineage>
        <taxon>Bacteria</taxon>
        <taxon>Pseudomonadati</taxon>
        <taxon>Pseudomonadota</taxon>
        <taxon>Gammaproteobacteria</taxon>
        <taxon>Lysobacterales</taxon>
        <taxon>Lysobacteraceae</taxon>
        <taxon>Marilutibacter</taxon>
    </lineage>
</organism>
<evidence type="ECO:0000313" key="2">
    <source>
        <dbReference type="Proteomes" id="UP000320431"/>
    </source>
</evidence>
<reference evidence="1 2" key="1">
    <citation type="submission" date="2019-10" db="EMBL/GenBank/DDBJ databases">
        <title>Lysobacter alkalisoli sp. nov., isolated from saline-alkaline soil.</title>
        <authorList>
            <person name="Sun J.-Q."/>
        </authorList>
    </citation>
    <scope>NUCLEOTIDE SEQUENCE [LARGE SCALE GENOMIC DNA]</scope>
    <source>
        <strain evidence="1 2">KCTC 42381</strain>
    </source>
</reference>
<evidence type="ECO:0000313" key="1">
    <source>
        <dbReference type="EMBL" id="KAB8194401.1"/>
    </source>
</evidence>
<accession>A0A508AUT2</accession>
<dbReference type="Proteomes" id="UP000320431">
    <property type="component" value="Unassembled WGS sequence"/>
</dbReference>
<dbReference type="EMBL" id="VICD02000080">
    <property type="protein sequence ID" value="KAB8194401.1"/>
    <property type="molecule type" value="Genomic_DNA"/>
</dbReference>
<protein>
    <recommendedName>
        <fullName evidence="3">Thioredoxin domain-containing protein</fullName>
    </recommendedName>
</protein>
<comment type="caution">
    <text evidence="1">The sequence shown here is derived from an EMBL/GenBank/DDBJ whole genome shotgun (WGS) entry which is preliminary data.</text>
</comment>